<evidence type="ECO:0000256" key="2">
    <source>
        <dbReference type="SAM" id="SignalP"/>
    </source>
</evidence>
<feature type="signal peptide" evidence="2">
    <location>
        <begin position="1"/>
        <end position="18"/>
    </location>
</feature>
<keyword evidence="2" id="KW-0732">Signal</keyword>
<comment type="caution">
    <text evidence="3">The sequence shown here is derived from an EMBL/GenBank/DDBJ whole genome shotgun (WGS) entry which is preliminary data.</text>
</comment>
<dbReference type="RefSeq" id="WP_142027910.1">
    <property type="nucleotide sequence ID" value="NZ_VFQE01000002.1"/>
</dbReference>
<keyword evidence="4" id="KW-1185">Reference proteome</keyword>
<dbReference type="Gene3D" id="3.40.190.10">
    <property type="entry name" value="Periplasmic binding protein-like II"/>
    <property type="match status" value="1"/>
</dbReference>
<dbReference type="SUPFAM" id="SSF53850">
    <property type="entry name" value="Periplasmic binding protein-like II"/>
    <property type="match status" value="1"/>
</dbReference>
<protein>
    <submittedName>
        <fullName evidence="3">Tripartite-type tricarboxylate transporter receptor subunit TctC</fullName>
    </submittedName>
</protein>
<dbReference type="InterPro" id="IPR005064">
    <property type="entry name" value="BUG"/>
</dbReference>
<dbReference type="Gene3D" id="3.40.190.150">
    <property type="entry name" value="Bordetella uptake gene, domain 1"/>
    <property type="match status" value="1"/>
</dbReference>
<dbReference type="InterPro" id="IPR042100">
    <property type="entry name" value="Bug_dom1"/>
</dbReference>
<dbReference type="Pfam" id="PF03401">
    <property type="entry name" value="TctC"/>
    <property type="match status" value="1"/>
</dbReference>
<feature type="chain" id="PRO_5039706926" evidence="2">
    <location>
        <begin position="19"/>
        <end position="333"/>
    </location>
</feature>
<dbReference type="CDD" id="cd07012">
    <property type="entry name" value="PBP2_Bug_TTT"/>
    <property type="match status" value="1"/>
</dbReference>
<evidence type="ECO:0000256" key="1">
    <source>
        <dbReference type="ARBA" id="ARBA00006987"/>
    </source>
</evidence>
<organism evidence="3 4">
    <name type="scientific">Blastococcus colisei</name>
    <dbReference type="NCBI Taxonomy" id="1564162"/>
    <lineage>
        <taxon>Bacteria</taxon>
        <taxon>Bacillati</taxon>
        <taxon>Actinomycetota</taxon>
        <taxon>Actinomycetes</taxon>
        <taxon>Geodermatophilales</taxon>
        <taxon>Geodermatophilaceae</taxon>
        <taxon>Blastococcus</taxon>
    </lineage>
</organism>
<evidence type="ECO:0000313" key="3">
    <source>
        <dbReference type="EMBL" id="TQN38020.1"/>
    </source>
</evidence>
<dbReference type="AlphaFoldDB" id="A0A543P242"/>
<dbReference type="OrthoDB" id="8627412at2"/>
<sequence>MTRVRVSAVATAAALVLAGCGGGGDTGSGGDSGAQAVDYPTRDISYIVPYGTGGSTDPIGRQYSSLMEELLGATIVVENREGGGATIGTSAVVTAQPDGHTLGLSSNSALTNQPITQPDLPYDTPEDYQPIIKLADLPTVVTVAADAPWQSIEEFVQYAEDNPGQLRVSVSGARTAPDLSVQELNRIADVEITTVPFSGGGGEALAALLGGQVEANAGYAPSVRGQVEAGELRVLGVFYDGTYDVFPEAESFPEAGYDVTLPATYYTIAPAGLPADVLDRLVEASEEALASEEFLSFAEENGYIVDPITTDDIRAELEDYRETYEALYEFLGD</sequence>
<dbReference type="PIRSF" id="PIRSF017082">
    <property type="entry name" value="YflP"/>
    <property type="match status" value="1"/>
</dbReference>
<dbReference type="PROSITE" id="PS51257">
    <property type="entry name" value="PROKAR_LIPOPROTEIN"/>
    <property type="match status" value="1"/>
</dbReference>
<dbReference type="PANTHER" id="PTHR42928:SF5">
    <property type="entry name" value="BLR1237 PROTEIN"/>
    <property type="match status" value="1"/>
</dbReference>
<gene>
    <name evidence="3" type="ORF">FHU33_4700</name>
</gene>
<dbReference type="Proteomes" id="UP000319865">
    <property type="component" value="Unassembled WGS sequence"/>
</dbReference>
<proteinExistence type="inferred from homology"/>
<evidence type="ECO:0000313" key="4">
    <source>
        <dbReference type="Proteomes" id="UP000319865"/>
    </source>
</evidence>
<comment type="similarity">
    <text evidence="1">Belongs to the UPF0065 (bug) family.</text>
</comment>
<accession>A0A543P242</accession>
<keyword evidence="3" id="KW-0675">Receptor</keyword>
<reference evidence="3 4" key="1">
    <citation type="submission" date="2019-06" db="EMBL/GenBank/DDBJ databases">
        <title>Sequencing the genomes of 1000 actinobacteria strains.</title>
        <authorList>
            <person name="Klenk H.-P."/>
        </authorList>
    </citation>
    <scope>NUCLEOTIDE SEQUENCE [LARGE SCALE GENOMIC DNA]</scope>
    <source>
        <strain evidence="3 4">DSM 46837</strain>
    </source>
</reference>
<dbReference type="EMBL" id="VFQE01000002">
    <property type="protein sequence ID" value="TQN38020.1"/>
    <property type="molecule type" value="Genomic_DNA"/>
</dbReference>
<dbReference type="PANTHER" id="PTHR42928">
    <property type="entry name" value="TRICARBOXYLATE-BINDING PROTEIN"/>
    <property type="match status" value="1"/>
</dbReference>
<name>A0A543P242_9ACTN</name>